<dbReference type="Proteomes" id="UP000184206">
    <property type="component" value="Unassembled WGS sequence"/>
</dbReference>
<dbReference type="SUPFAM" id="SSF88697">
    <property type="entry name" value="PUA domain-like"/>
    <property type="match status" value="1"/>
</dbReference>
<dbReference type="Pfam" id="PF04266">
    <property type="entry name" value="ASCH"/>
    <property type="match status" value="1"/>
</dbReference>
<dbReference type="InterPro" id="IPR007374">
    <property type="entry name" value="ASCH_domain"/>
</dbReference>
<reference evidence="2 3" key="1">
    <citation type="submission" date="2016-11" db="EMBL/GenBank/DDBJ databases">
        <authorList>
            <person name="Jaros S."/>
            <person name="Januszkiewicz K."/>
            <person name="Wedrychowicz H."/>
        </authorList>
    </citation>
    <scope>NUCLEOTIDE SEQUENCE [LARGE SCALE GENOMIC DNA]</scope>
    <source>
        <strain evidence="2 3">DSM 16010</strain>
    </source>
</reference>
<proteinExistence type="predicted"/>
<evidence type="ECO:0000259" key="1">
    <source>
        <dbReference type="SMART" id="SM01022"/>
    </source>
</evidence>
<dbReference type="PANTHER" id="PTHR39203">
    <property type="entry name" value="CYTOPLASMIC PROTEIN-RELATED"/>
    <property type="match status" value="1"/>
</dbReference>
<dbReference type="RefSeq" id="WP_072709392.1">
    <property type="nucleotide sequence ID" value="NZ_FRCF01000003.1"/>
</dbReference>
<organism evidence="2 3">
    <name type="scientific">Lacicoccus alkaliphilus DSM 16010</name>
    <dbReference type="NCBI Taxonomy" id="1123231"/>
    <lineage>
        <taxon>Bacteria</taxon>
        <taxon>Bacillati</taxon>
        <taxon>Bacillota</taxon>
        <taxon>Bacilli</taxon>
        <taxon>Bacillales</taxon>
        <taxon>Salinicoccaceae</taxon>
        <taxon>Lacicoccus</taxon>
    </lineage>
</organism>
<evidence type="ECO:0000313" key="2">
    <source>
        <dbReference type="EMBL" id="SHL90686.1"/>
    </source>
</evidence>
<dbReference type="PIRSF" id="PIRSF021320">
    <property type="entry name" value="DUF984"/>
    <property type="match status" value="1"/>
</dbReference>
<dbReference type="OrthoDB" id="9807542at2"/>
<feature type="domain" description="ASCH" evidence="1">
    <location>
        <begin position="25"/>
        <end position="145"/>
    </location>
</feature>
<accession>A0A1M7EGC9</accession>
<dbReference type="InterPro" id="IPR015947">
    <property type="entry name" value="PUA-like_sf"/>
</dbReference>
<protein>
    <submittedName>
        <fullName evidence="2">Uncharacterized protein YhfF</fullName>
    </submittedName>
</protein>
<dbReference type="InterPro" id="IPR009326">
    <property type="entry name" value="DUF984"/>
</dbReference>
<dbReference type="EMBL" id="FRCF01000003">
    <property type="protein sequence ID" value="SHL90686.1"/>
    <property type="molecule type" value="Genomic_DNA"/>
</dbReference>
<dbReference type="AlphaFoldDB" id="A0A1M7EGC9"/>
<gene>
    <name evidence="2" type="ORF">SAMN02745189_01212</name>
</gene>
<name>A0A1M7EGC9_9BACL</name>
<dbReference type="CDD" id="cd06553">
    <property type="entry name" value="ASCH_Ef3133_like"/>
    <property type="match status" value="1"/>
</dbReference>
<keyword evidence="3" id="KW-1185">Reference proteome</keyword>
<sequence>MEAEKLWNKYLKEHPEHEGDTYVAWAYGAAPDELAELTLKGIKTATASAYALYELENEPLPKPGDFSIILDSKGVAVCIIRTTHVNVMPFDEVGEDFAWKEGEGDRSLRYWRKVHLEFFEGEYAAHGMTFNEKVKVVCEAFERIY</sequence>
<dbReference type="STRING" id="1123231.SAMN02745189_01212"/>
<dbReference type="SMART" id="SM01022">
    <property type="entry name" value="ASCH"/>
    <property type="match status" value="1"/>
</dbReference>
<dbReference type="Gene3D" id="3.10.400.10">
    <property type="entry name" value="Sulfate adenylyltransferase"/>
    <property type="match status" value="1"/>
</dbReference>
<dbReference type="PANTHER" id="PTHR39203:SF1">
    <property type="entry name" value="CYTOPLASMIC PROTEIN"/>
    <property type="match status" value="1"/>
</dbReference>
<evidence type="ECO:0000313" key="3">
    <source>
        <dbReference type="Proteomes" id="UP000184206"/>
    </source>
</evidence>